<reference evidence="2 3" key="1">
    <citation type="journal article" date="2015" name="Sci. Rep.">
        <title>Chromosome-level genome map provides insights into diverse defense mechanisms in the medicinal fungus Ganoderma sinense.</title>
        <authorList>
            <person name="Zhu Y."/>
            <person name="Xu J."/>
            <person name="Sun C."/>
            <person name="Zhou S."/>
            <person name="Xu H."/>
            <person name="Nelson D.R."/>
            <person name="Qian J."/>
            <person name="Song J."/>
            <person name="Luo H."/>
            <person name="Xiang L."/>
            <person name="Li Y."/>
            <person name="Xu Z."/>
            <person name="Ji A."/>
            <person name="Wang L."/>
            <person name="Lu S."/>
            <person name="Hayward A."/>
            <person name="Sun W."/>
            <person name="Li X."/>
            <person name="Schwartz D.C."/>
            <person name="Wang Y."/>
            <person name="Chen S."/>
        </authorList>
    </citation>
    <scope>NUCLEOTIDE SEQUENCE [LARGE SCALE GENOMIC DNA]</scope>
    <source>
        <strain evidence="2 3">ZZ0214-1</strain>
    </source>
</reference>
<proteinExistence type="predicted"/>
<evidence type="ECO:0000313" key="3">
    <source>
        <dbReference type="Proteomes" id="UP000230002"/>
    </source>
</evidence>
<name>A0A2G8RNE5_9APHY</name>
<evidence type="ECO:0000313" key="2">
    <source>
        <dbReference type="EMBL" id="PIL23027.1"/>
    </source>
</evidence>
<dbReference type="Gene3D" id="3.40.50.1460">
    <property type="match status" value="1"/>
</dbReference>
<organism evidence="2 3">
    <name type="scientific">Ganoderma sinense ZZ0214-1</name>
    <dbReference type="NCBI Taxonomy" id="1077348"/>
    <lineage>
        <taxon>Eukaryota</taxon>
        <taxon>Fungi</taxon>
        <taxon>Dikarya</taxon>
        <taxon>Basidiomycota</taxon>
        <taxon>Agaricomycotina</taxon>
        <taxon>Agaricomycetes</taxon>
        <taxon>Polyporales</taxon>
        <taxon>Polyporaceae</taxon>
        <taxon>Ganoderma</taxon>
    </lineage>
</organism>
<feature type="compositionally biased region" description="Basic residues" evidence="1">
    <location>
        <begin position="123"/>
        <end position="132"/>
    </location>
</feature>
<feature type="region of interest" description="Disordered" evidence="1">
    <location>
        <begin position="118"/>
        <end position="139"/>
    </location>
</feature>
<gene>
    <name evidence="2" type="ORF">GSI_14334</name>
</gene>
<sequence length="164" mass="17924">MFYYNGHGIQIDTQNKDEEDGCDEAIVPYAPDGKVDHILDDEAARPLRTAPCLFTYVIVSIEVGTTSECISTERATPLHDSLLQGLEADASTQGTASGTNTAMGRPSRVILVQIPARTLQPPPRRRTHRTPRRASSTPVRGNGVWVHLQCDEPESFLQCGGFSC</sequence>
<protein>
    <submittedName>
        <fullName evidence="2">Uncharacterized protein</fullName>
    </submittedName>
</protein>
<dbReference type="AlphaFoldDB" id="A0A2G8RNE5"/>
<evidence type="ECO:0000256" key="1">
    <source>
        <dbReference type="SAM" id="MobiDB-lite"/>
    </source>
</evidence>
<dbReference type="OrthoDB" id="3223806at2759"/>
<accession>A0A2G8RNE5</accession>
<keyword evidence="3" id="KW-1185">Reference proteome</keyword>
<dbReference type="Proteomes" id="UP000230002">
    <property type="component" value="Unassembled WGS sequence"/>
</dbReference>
<comment type="caution">
    <text evidence="2">The sequence shown here is derived from an EMBL/GenBank/DDBJ whole genome shotgun (WGS) entry which is preliminary data.</text>
</comment>
<dbReference type="EMBL" id="AYKW01000068">
    <property type="protein sequence ID" value="PIL23027.1"/>
    <property type="molecule type" value="Genomic_DNA"/>
</dbReference>